<accession>A0A0S2SMI3</accession>
<dbReference type="KEGG" id="asr:WL1483_3525"/>
<organism evidence="1 2">
    <name type="scientific">Aeromonas schubertii</name>
    <dbReference type="NCBI Taxonomy" id="652"/>
    <lineage>
        <taxon>Bacteria</taxon>
        <taxon>Pseudomonadati</taxon>
        <taxon>Pseudomonadota</taxon>
        <taxon>Gammaproteobacteria</taxon>
        <taxon>Aeromonadales</taxon>
        <taxon>Aeromonadaceae</taxon>
        <taxon>Aeromonas</taxon>
    </lineage>
</organism>
<dbReference type="EMBL" id="CP013067">
    <property type="protein sequence ID" value="ALP42944.1"/>
    <property type="molecule type" value="Genomic_DNA"/>
</dbReference>
<proteinExistence type="predicted"/>
<sequence>MMSREQQEQWRWLGGLRLAVSLLLLFTLVGLLASAYQSHRRATLEAALGELVAQFGERSQRLHGLWLMERRPPLLWAEGRRWHFSVQGWPRGAGEEGDPCRALWLAMTGIRALDGEALTLRQQGEGCEFSLSGAGWRYGWQDGALERVESDGAQR</sequence>
<name>A0A0S2SMI3_9GAMM</name>
<protein>
    <recommendedName>
        <fullName evidence="3">MSHA biogenesis protein MshF</fullName>
    </recommendedName>
</protein>
<evidence type="ECO:0000313" key="1">
    <source>
        <dbReference type="EMBL" id="ALP42944.1"/>
    </source>
</evidence>
<evidence type="ECO:0000313" key="2">
    <source>
        <dbReference type="Proteomes" id="UP000058114"/>
    </source>
</evidence>
<reference evidence="2" key="1">
    <citation type="submission" date="2015-10" db="EMBL/GenBank/DDBJ databases">
        <title>Complete Genome Sequence of Aeromonas schubertii strain WL1483.</title>
        <authorList>
            <person name="Liu L."/>
        </authorList>
    </citation>
    <scope>NUCLEOTIDE SEQUENCE [LARGE SCALE GENOMIC DNA]</scope>
    <source>
        <strain evidence="2">WL1483</strain>
    </source>
</reference>
<dbReference type="Proteomes" id="UP000058114">
    <property type="component" value="Chromosome"/>
</dbReference>
<evidence type="ECO:0008006" key="3">
    <source>
        <dbReference type="Google" id="ProtNLM"/>
    </source>
</evidence>
<reference evidence="1 2" key="2">
    <citation type="journal article" date="2016" name="Genome Announc.">
        <title>Complete Genome Sequence of the Highly Virulent Aeromonas schubertii Strain WL1483, Isolated from Diseased Snakehead Fish (Channa argus) in China.</title>
        <authorList>
            <person name="Liu L."/>
            <person name="Li N."/>
            <person name="Zhang D."/>
            <person name="Fu X."/>
            <person name="Shi C."/>
            <person name="Lin Q."/>
            <person name="Hao G."/>
        </authorList>
    </citation>
    <scope>NUCLEOTIDE SEQUENCE [LARGE SCALE GENOMIC DNA]</scope>
    <source>
        <strain evidence="1 2">WL1483</strain>
    </source>
</reference>
<gene>
    <name evidence="1" type="ORF">WL1483_3525</name>
</gene>
<dbReference type="AlphaFoldDB" id="A0A0S2SMI3"/>
<dbReference type="PATRIC" id="fig|652.5.peg.3635"/>